<dbReference type="GO" id="GO:0016787">
    <property type="term" value="F:hydrolase activity"/>
    <property type="evidence" value="ECO:0007669"/>
    <property type="project" value="UniProtKB-KW"/>
</dbReference>
<dbReference type="InterPro" id="IPR016135">
    <property type="entry name" value="UBQ-conjugating_enzyme/RWD"/>
</dbReference>
<evidence type="ECO:0000313" key="8">
    <source>
        <dbReference type="EMBL" id="KAK8101746.1"/>
    </source>
</evidence>
<dbReference type="GO" id="GO:0004386">
    <property type="term" value="F:helicase activity"/>
    <property type="evidence" value="ECO:0007669"/>
    <property type="project" value="UniProtKB-KW"/>
</dbReference>
<dbReference type="Pfam" id="PF07717">
    <property type="entry name" value="OB_NTP_bind"/>
    <property type="match status" value="1"/>
</dbReference>
<dbReference type="SMART" id="SM00487">
    <property type="entry name" value="DEXDc"/>
    <property type="match status" value="1"/>
</dbReference>
<dbReference type="InterPro" id="IPR059023">
    <property type="entry name" value="RNA_hel_CTD"/>
</dbReference>
<evidence type="ECO:0008006" key="10">
    <source>
        <dbReference type="Google" id="ProtNLM"/>
    </source>
</evidence>
<dbReference type="SMART" id="SM00490">
    <property type="entry name" value="HELICc"/>
    <property type="match status" value="1"/>
</dbReference>
<dbReference type="PANTHER" id="PTHR18934">
    <property type="entry name" value="ATP-DEPENDENT RNA HELICASE"/>
    <property type="match status" value="1"/>
</dbReference>
<keyword evidence="1" id="KW-0547">Nucleotide-binding</keyword>
<dbReference type="FunFam" id="3.40.50.300:FF:001214">
    <property type="entry name" value="DExH-box ATP-dependent RNA helicase"/>
    <property type="match status" value="1"/>
</dbReference>
<dbReference type="PROSITE" id="PS51192">
    <property type="entry name" value="HELICASE_ATP_BIND_1"/>
    <property type="match status" value="1"/>
</dbReference>
<evidence type="ECO:0000259" key="7">
    <source>
        <dbReference type="PROSITE" id="PS51194"/>
    </source>
</evidence>
<accession>A0AAW0QHC4</accession>
<dbReference type="Gene3D" id="3.10.110.10">
    <property type="entry name" value="Ubiquitin Conjugating Enzyme"/>
    <property type="match status" value="1"/>
</dbReference>
<dbReference type="CDD" id="cd23827">
    <property type="entry name" value="RWD_YLR419W-like"/>
    <property type="match status" value="1"/>
</dbReference>
<dbReference type="Pfam" id="PF00270">
    <property type="entry name" value="DEAD"/>
    <property type="match status" value="1"/>
</dbReference>
<dbReference type="InterPro" id="IPR027417">
    <property type="entry name" value="P-loop_NTPase"/>
</dbReference>
<organism evidence="8 9">
    <name type="scientific">Apiospora kogelbergensis</name>
    <dbReference type="NCBI Taxonomy" id="1337665"/>
    <lineage>
        <taxon>Eukaryota</taxon>
        <taxon>Fungi</taxon>
        <taxon>Dikarya</taxon>
        <taxon>Ascomycota</taxon>
        <taxon>Pezizomycotina</taxon>
        <taxon>Sordariomycetes</taxon>
        <taxon>Xylariomycetidae</taxon>
        <taxon>Amphisphaeriales</taxon>
        <taxon>Apiosporaceae</taxon>
        <taxon>Apiospora</taxon>
    </lineage>
</organism>
<evidence type="ECO:0000259" key="6">
    <source>
        <dbReference type="PROSITE" id="PS51192"/>
    </source>
</evidence>
<dbReference type="InterPro" id="IPR056328">
    <property type="entry name" value="DSRM_DHX29"/>
</dbReference>
<dbReference type="InterPro" id="IPR011709">
    <property type="entry name" value="DEAD-box_helicase_OB_fold"/>
</dbReference>
<dbReference type="FunFam" id="1.20.120.1080:FF:000002">
    <property type="entry name" value="Putative ATP-dependent RNA helicase DHX36"/>
    <property type="match status" value="1"/>
</dbReference>
<feature type="compositionally biased region" description="Basic and acidic residues" evidence="5">
    <location>
        <begin position="218"/>
        <end position="242"/>
    </location>
</feature>
<keyword evidence="3" id="KW-0347">Helicase</keyword>
<dbReference type="InterPro" id="IPR006575">
    <property type="entry name" value="RWD_dom"/>
</dbReference>
<evidence type="ECO:0000313" key="9">
    <source>
        <dbReference type="Proteomes" id="UP001392437"/>
    </source>
</evidence>
<protein>
    <recommendedName>
        <fullName evidence="10">P-loop containing nucleoside triphosphate hydrolase protein</fullName>
    </recommendedName>
</protein>
<feature type="compositionally biased region" description="Low complexity" evidence="5">
    <location>
        <begin position="16"/>
        <end position="32"/>
    </location>
</feature>
<feature type="region of interest" description="Disordered" evidence="5">
    <location>
        <begin position="218"/>
        <end position="250"/>
    </location>
</feature>
<gene>
    <name evidence="8" type="ORF">PG999_012120</name>
</gene>
<proteinExistence type="predicted"/>
<dbReference type="InterPro" id="IPR001650">
    <property type="entry name" value="Helicase_C-like"/>
</dbReference>
<dbReference type="EMBL" id="JAQQWP010000009">
    <property type="protein sequence ID" value="KAK8101746.1"/>
    <property type="molecule type" value="Genomic_DNA"/>
</dbReference>
<dbReference type="Pfam" id="PF21010">
    <property type="entry name" value="HA2_C"/>
    <property type="match status" value="1"/>
</dbReference>
<dbReference type="InterPro" id="IPR007502">
    <property type="entry name" value="Helicase-assoc_dom"/>
</dbReference>
<feature type="region of interest" description="Disordered" evidence="5">
    <location>
        <begin position="1"/>
        <end position="77"/>
    </location>
</feature>
<dbReference type="GO" id="GO:0003723">
    <property type="term" value="F:RNA binding"/>
    <property type="evidence" value="ECO:0007669"/>
    <property type="project" value="TreeGrafter"/>
</dbReference>
<dbReference type="CDD" id="cd17917">
    <property type="entry name" value="DEXHc_RHA-like"/>
    <property type="match status" value="1"/>
</dbReference>
<dbReference type="InterPro" id="IPR011545">
    <property type="entry name" value="DEAD/DEAH_box_helicase_dom"/>
</dbReference>
<dbReference type="Pfam" id="PF05773">
    <property type="entry name" value="RWD"/>
    <property type="match status" value="1"/>
</dbReference>
<dbReference type="Proteomes" id="UP001392437">
    <property type="component" value="Unassembled WGS sequence"/>
</dbReference>
<feature type="domain" description="Helicase C-terminal" evidence="7">
    <location>
        <begin position="864"/>
        <end position="1029"/>
    </location>
</feature>
<dbReference type="FunFam" id="3.40.50.300:FF:000868">
    <property type="entry name" value="DEAD/DEAH box helicase, putative"/>
    <property type="match status" value="1"/>
</dbReference>
<dbReference type="Pfam" id="PF24385">
    <property type="entry name" value="DSRM_DHX29"/>
    <property type="match status" value="1"/>
</dbReference>
<comment type="caution">
    <text evidence="8">The sequence shown here is derived from an EMBL/GenBank/DDBJ whole genome shotgun (WGS) entry which is preliminary data.</text>
</comment>
<dbReference type="PROSITE" id="PS51194">
    <property type="entry name" value="HELICASE_CTER"/>
    <property type="match status" value="1"/>
</dbReference>
<dbReference type="PANTHER" id="PTHR18934:SF267">
    <property type="entry name" value="ATP-DEPENDENT RNA HELICASE YLR419W-RELATED"/>
    <property type="match status" value="1"/>
</dbReference>
<feature type="domain" description="Helicase ATP-binding" evidence="6">
    <location>
        <begin position="621"/>
        <end position="796"/>
    </location>
</feature>
<keyword evidence="4" id="KW-0067">ATP-binding</keyword>
<sequence length="1394" mass="154610">MVKKGKEKAAKPAPAPAASAASSSSKKPAKAPAPKPPREDDFIVFTNSDKDPKPRRPKPAKPAEDEPTGPPKPTVKQIIGGSSWTGKLPVNLLSEHCQKQKWEKPSYDNLYQMNKSADGYSCFVTMRAKHPKTHEMQAVPPFKLPPTHKHLVTRETALEARHAAATYALFRVCSMKNIHTMLPPDYRDLWKEFGNLKKEDVKEGKGWMYDADPFATQKQREDEKVAKEKKRKEQEAIREKARTMPGASGLVLRSNAAGHSAGVGSNPMKGWTSVPKIEMGRKTRSQLEDLLRREVIWNPHGVKMTAAQKQSIIKEFTVADFRVSHIEEAVEECKDREETLEWLLIHVPEDDLPKWALPGNYSAGVSVAATSDLKREAAIKRLSQSGYSIELCRKVYNDSGMDEDATADALQTILLASGDGSANPPGSPEEPLILGTPEECWEEEMESLESVFGEQYQRISDTVCQIAIESVENGPNKNIATAIQVRRSPRYPTELIVAMVSELPSYIKLSIIKKTLSYIRESLGGEPMKIYFAIDWVQQNINDIIQRPGKLKEISGVASTASEVRTVNARRKTARHPKPLKWITDPKSKESWQRRQEDPAVKKMIAQRQKLPAWQVRDTVVDTVLSNQVTIIAGETGSGKSTQSVQFILDDLYSKGYGSVANLICTQPRRISALGLADRVSEERCYKIGEEVGYSIRGEHKSSAQTRITFVTTGVLLRRLQTSGGRTEDVIASLADVTHIVIDEVHERSLDTDFLLSIIRDVLKRRRDLKLVLMSATLDAATFKDYFTMEGLSVGLVEISGRTYPVDDYYLDDIIRMTDFKLGYDRYHDDGPADSDKTLDPVNKIIQKLGSRINYSLLAETTKAIDASLYDSNKKGGILIFLPGVAEINRTVNELRAESNLHVLPLHASLDTREQRRVFTSPPPGKRKVVVATNVAETSITIDDIVAVIDTGRVKETSYDPQNNMRKLEETWASRAACKQRRGRAGRVQAGICYKMYTAKLEQQMAERPEPEIRRVALEQLCLSVRAMGTIDVAGFLARTPTPPTTSAVEGAIKLLQRMGALDGEELTSLGQQLAMIPADLRCGKLMVYGSIFGCLDEAVTIAAILSSKSPFLSPPDKRDLAKEARMRFAKGDGDLLTDLRGFQQWSAMMDERLPQRQVRSFCDENFMSYNTLSDIAASRTQFYSALVEMGIASPSVFNKSIEGGGRRGGSAAAPASASSMSLIRALTASAFAPQIARIQFPDKKFAASMAGAVELDPEAKTIRYYTQENGRVFIHPSSTLFDHQGFAGNAAFVSYFTMISTSKIFVRDLTPFNAFTLLLFSGAIELDTMGRGLVVDGWLKLRGWARIGVLVSRLRGMVDNMIALKVNNPQSDVHENEVIKIVTKLIELDGLDA</sequence>
<keyword evidence="9" id="KW-1185">Reference proteome</keyword>
<dbReference type="Pfam" id="PF04408">
    <property type="entry name" value="WHD_HA2"/>
    <property type="match status" value="1"/>
</dbReference>
<dbReference type="InterPro" id="IPR014001">
    <property type="entry name" value="Helicase_ATP-bd"/>
</dbReference>
<reference evidence="8 9" key="1">
    <citation type="submission" date="2023-01" db="EMBL/GenBank/DDBJ databases">
        <title>Analysis of 21 Apiospora genomes using comparative genomics revels a genus with tremendous synthesis potential of carbohydrate active enzymes and secondary metabolites.</title>
        <authorList>
            <person name="Sorensen T."/>
        </authorList>
    </citation>
    <scope>NUCLEOTIDE SEQUENCE [LARGE SCALE GENOMIC DNA]</scope>
    <source>
        <strain evidence="8 9">CBS 117206</strain>
    </source>
</reference>
<evidence type="ECO:0000256" key="3">
    <source>
        <dbReference type="ARBA" id="ARBA00022806"/>
    </source>
</evidence>
<dbReference type="SMART" id="SM00847">
    <property type="entry name" value="HA2"/>
    <property type="match status" value="1"/>
</dbReference>
<dbReference type="GO" id="GO:0005524">
    <property type="term" value="F:ATP binding"/>
    <property type="evidence" value="ECO:0007669"/>
    <property type="project" value="UniProtKB-KW"/>
</dbReference>
<dbReference type="Gene3D" id="1.20.120.1080">
    <property type="match status" value="1"/>
</dbReference>
<dbReference type="Pfam" id="PF26026">
    <property type="entry name" value="RNA_hel_CTD"/>
    <property type="match status" value="1"/>
</dbReference>
<name>A0AAW0QHC4_9PEZI</name>
<dbReference type="InterPro" id="IPR048333">
    <property type="entry name" value="HA2_WH"/>
</dbReference>
<evidence type="ECO:0000256" key="5">
    <source>
        <dbReference type="SAM" id="MobiDB-lite"/>
    </source>
</evidence>
<dbReference type="Gene3D" id="3.40.50.300">
    <property type="entry name" value="P-loop containing nucleotide triphosphate hydrolases"/>
    <property type="match status" value="2"/>
</dbReference>
<dbReference type="Pfam" id="PF00271">
    <property type="entry name" value="Helicase_C"/>
    <property type="match status" value="1"/>
</dbReference>
<dbReference type="SUPFAM" id="SSF52540">
    <property type="entry name" value="P-loop containing nucleoside triphosphate hydrolases"/>
    <property type="match status" value="1"/>
</dbReference>
<evidence type="ECO:0000256" key="4">
    <source>
        <dbReference type="ARBA" id="ARBA00022840"/>
    </source>
</evidence>
<dbReference type="SUPFAM" id="SSF54495">
    <property type="entry name" value="UBC-like"/>
    <property type="match status" value="1"/>
</dbReference>
<evidence type="ECO:0000256" key="1">
    <source>
        <dbReference type="ARBA" id="ARBA00022741"/>
    </source>
</evidence>
<dbReference type="CDD" id="cd18791">
    <property type="entry name" value="SF2_C_RHA"/>
    <property type="match status" value="1"/>
</dbReference>
<evidence type="ECO:0000256" key="2">
    <source>
        <dbReference type="ARBA" id="ARBA00022801"/>
    </source>
</evidence>
<keyword evidence="2" id="KW-0378">Hydrolase</keyword>